<dbReference type="InterPro" id="IPR032789">
    <property type="entry name" value="T2SS-T3SS_pil_N"/>
</dbReference>
<dbReference type="OrthoDB" id="9775455at2"/>
<dbReference type="AlphaFoldDB" id="A0A4R1F0M7"/>
<comment type="similarity">
    <text evidence="2">Belongs to the bacterial secretin family.</text>
</comment>
<evidence type="ECO:0000313" key="7">
    <source>
        <dbReference type="Proteomes" id="UP000294887"/>
    </source>
</evidence>
<dbReference type="InterPro" id="IPR003522">
    <property type="entry name" value="T3SS_OM_pore_YscC"/>
</dbReference>
<dbReference type="InterPro" id="IPR050810">
    <property type="entry name" value="Bact_Secretion_Sys_Channel"/>
</dbReference>
<evidence type="ECO:0000259" key="5">
    <source>
        <dbReference type="Pfam" id="PF13629"/>
    </source>
</evidence>
<dbReference type="Pfam" id="PF00263">
    <property type="entry name" value="Secretin"/>
    <property type="match status" value="1"/>
</dbReference>
<organism evidence="6 7">
    <name type="scientific">Cocleimonas flava</name>
    <dbReference type="NCBI Taxonomy" id="634765"/>
    <lineage>
        <taxon>Bacteria</taxon>
        <taxon>Pseudomonadati</taxon>
        <taxon>Pseudomonadota</taxon>
        <taxon>Gammaproteobacteria</taxon>
        <taxon>Thiotrichales</taxon>
        <taxon>Thiotrichaceae</taxon>
        <taxon>Cocleimonas</taxon>
    </lineage>
</organism>
<comment type="subcellular location">
    <subcellularLocation>
        <location evidence="1">Cell outer membrane</location>
    </subcellularLocation>
</comment>
<name>A0A4R1F0M7_9GAMM</name>
<proteinExistence type="inferred from homology"/>
<protein>
    <submittedName>
        <fullName evidence="6">Putative type II/III system pilus formation protein</fullName>
    </submittedName>
</protein>
<reference evidence="6 7" key="1">
    <citation type="submission" date="2019-03" db="EMBL/GenBank/DDBJ databases">
        <title>Genomic Encyclopedia of Type Strains, Phase IV (KMG-IV): sequencing the most valuable type-strain genomes for metagenomic binning, comparative biology and taxonomic classification.</title>
        <authorList>
            <person name="Goeker M."/>
        </authorList>
    </citation>
    <scope>NUCLEOTIDE SEQUENCE [LARGE SCALE GENOMIC DNA]</scope>
    <source>
        <strain evidence="6 7">DSM 24830</strain>
    </source>
</reference>
<feature type="chain" id="PRO_5020253082" evidence="3">
    <location>
        <begin position="26"/>
        <end position="501"/>
    </location>
</feature>
<evidence type="ECO:0000313" key="6">
    <source>
        <dbReference type="EMBL" id="TCJ86800.1"/>
    </source>
</evidence>
<comment type="caution">
    <text evidence="6">The sequence shown here is derived from an EMBL/GenBank/DDBJ whole genome shotgun (WGS) entry which is preliminary data.</text>
</comment>
<dbReference type="PANTHER" id="PTHR30332">
    <property type="entry name" value="PROBABLE GENERAL SECRETION PATHWAY PROTEIN D"/>
    <property type="match status" value="1"/>
</dbReference>
<dbReference type="RefSeq" id="WP_131905131.1">
    <property type="nucleotide sequence ID" value="NZ_BAAAFU010000004.1"/>
</dbReference>
<keyword evidence="3" id="KW-0732">Signal</keyword>
<dbReference type="GO" id="GO:0015627">
    <property type="term" value="C:type II protein secretion system complex"/>
    <property type="evidence" value="ECO:0007669"/>
    <property type="project" value="TreeGrafter"/>
</dbReference>
<gene>
    <name evidence="6" type="ORF">EV695_1298</name>
</gene>
<feature type="domain" description="Pilus formation protein N-terminal" evidence="5">
    <location>
        <begin position="28"/>
        <end position="85"/>
    </location>
</feature>
<dbReference type="GO" id="GO:0009306">
    <property type="term" value="P:protein secretion"/>
    <property type="evidence" value="ECO:0007669"/>
    <property type="project" value="InterPro"/>
</dbReference>
<feature type="domain" description="Type II/III secretion system secretin-like" evidence="4">
    <location>
        <begin position="305"/>
        <end position="460"/>
    </location>
</feature>
<evidence type="ECO:0000256" key="1">
    <source>
        <dbReference type="ARBA" id="ARBA00004442"/>
    </source>
</evidence>
<dbReference type="PANTHER" id="PTHR30332:SF17">
    <property type="entry name" value="TYPE IV PILIATION SYSTEM PROTEIN DR_0774-RELATED"/>
    <property type="match status" value="1"/>
</dbReference>
<dbReference type="GO" id="GO:0009279">
    <property type="term" value="C:cell outer membrane"/>
    <property type="evidence" value="ECO:0007669"/>
    <property type="project" value="UniProtKB-SubCell"/>
</dbReference>
<dbReference type="PRINTS" id="PR01337">
    <property type="entry name" value="TYPE3OMGPROT"/>
</dbReference>
<accession>A0A4R1F0M7</accession>
<feature type="signal peptide" evidence="3">
    <location>
        <begin position="1"/>
        <end position="25"/>
    </location>
</feature>
<keyword evidence="7" id="KW-1185">Reference proteome</keyword>
<evidence type="ECO:0000256" key="2">
    <source>
        <dbReference type="RuleBase" id="RU004003"/>
    </source>
</evidence>
<sequence>MAIKKIALCFWLVTFLLLMNTPSLADPNMNLYVGQVKPVYVGKVSRVAVGKDSVLQTVILDDGKILFIPTAAGETDVKVWLKNGKYIGYHFNILAENMGSKKVIAHSLLRAFPGLRVVAVDKHIIVEGKISPVDQKTYENVIAKIENVVSLVNPNKFNEYQARQLLKAFDIQGVQIKKAGKRLVIGGEVDPQDKKAFDAVISKIPNISSLIREKKFVKERMVRLKVRVAEIDSNYGRQLGIKWDESAAGPIFSLATPLISNDYFGIVPSSSEVGGVDFVDLLQSAPNKTLTDFRFTTSIFSRLNFLESNGKARTLSQPELLARSGAEASFSVGGELPIVFTNNDGPQVTFKPYGVSVKMKPLVNRNNEIVLDLTTEVSSVDTSNTVLGVPGIKTSNATTTINAYDGRTIAIAGLLDVTAGNDTAKIPFLGNIPVLGHLFKTKGKNFAKRELVFLVTPQLITPSNENNTPMQLRDEIKSLENFQVPLDRDIKGSSFVTDILE</sequence>
<dbReference type="Proteomes" id="UP000294887">
    <property type="component" value="Unassembled WGS sequence"/>
</dbReference>
<evidence type="ECO:0000256" key="3">
    <source>
        <dbReference type="SAM" id="SignalP"/>
    </source>
</evidence>
<dbReference type="EMBL" id="SMFQ01000003">
    <property type="protein sequence ID" value="TCJ86800.1"/>
    <property type="molecule type" value="Genomic_DNA"/>
</dbReference>
<dbReference type="Pfam" id="PF13629">
    <property type="entry name" value="T2SS-T3SS_pil_N"/>
    <property type="match status" value="1"/>
</dbReference>
<evidence type="ECO:0000259" key="4">
    <source>
        <dbReference type="Pfam" id="PF00263"/>
    </source>
</evidence>
<dbReference type="InterPro" id="IPR004846">
    <property type="entry name" value="T2SS/T3SS_dom"/>
</dbReference>